<organism evidence="3 4">
    <name type="scientific">Rhizoctonia solani</name>
    <dbReference type="NCBI Taxonomy" id="456999"/>
    <lineage>
        <taxon>Eukaryota</taxon>
        <taxon>Fungi</taxon>
        <taxon>Dikarya</taxon>
        <taxon>Basidiomycota</taxon>
        <taxon>Agaricomycotina</taxon>
        <taxon>Agaricomycetes</taxon>
        <taxon>Cantharellales</taxon>
        <taxon>Ceratobasidiaceae</taxon>
        <taxon>Rhizoctonia</taxon>
    </lineage>
</organism>
<protein>
    <submittedName>
        <fullName evidence="3">Uncharacterized protein</fullName>
    </submittedName>
</protein>
<name>A0A8H3GJI7_9AGAM</name>
<accession>A0A8H3GJI7</accession>
<evidence type="ECO:0000256" key="2">
    <source>
        <dbReference type="SAM" id="MobiDB-lite"/>
    </source>
</evidence>
<evidence type="ECO:0000313" key="3">
    <source>
        <dbReference type="EMBL" id="CAE6457275.1"/>
    </source>
</evidence>
<dbReference type="EMBL" id="CAJMWS010000658">
    <property type="protein sequence ID" value="CAE6457275.1"/>
    <property type="molecule type" value="Genomic_DNA"/>
</dbReference>
<reference evidence="3" key="1">
    <citation type="submission" date="2021-01" db="EMBL/GenBank/DDBJ databases">
        <authorList>
            <person name="Kaushik A."/>
        </authorList>
    </citation>
    <scope>NUCLEOTIDE SEQUENCE</scope>
    <source>
        <strain evidence="3">AG1-1C</strain>
    </source>
</reference>
<dbReference type="AlphaFoldDB" id="A0A8H3GJI7"/>
<comment type="caution">
    <text evidence="3">The sequence shown here is derived from an EMBL/GenBank/DDBJ whole genome shotgun (WGS) entry which is preliminary data.</text>
</comment>
<dbReference type="Proteomes" id="UP000663846">
    <property type="component" value="Unassembled WGS sequence"/>
</dbReference>
<gene>
    <name evidence="3" type="ORF">RDB_LOCUS154278</name>
</gene>
<proteinExistence type="predicted"/>
<evidence type="ECO:0000313" key="4">
    <source>
        <dbReference type="Proteomes" id="UP000663846"/>
    </source>
</evidence>
<keyword evidence="1" id="KW-0175">Coiled coil</keyword>
<feature type="region of interest" description="Disordered" evidence="2">
    <location>
        <begin position="1"/>
        <end position="57"/>
    </location>
</feature>
<feature type="coiled-coil region" evidence="1">
    <location>
        <begin position="184"/>
        <end position="218"/>
    </location>
</feature>
<evidence type="ECO:0000256" key="1">
    <source>
        <dbReference type="SAM" id="Coils"/>
    </source>
</evidence>
<sequence length="240" mass="27029">MAGKRKASSPAPSSKRATKSRTARPQDAVIASGSRAKVDDTDCEEEETHGEADAGGKKITEFSNGLTRLARQAAKAWKTTQVYYHWGGRTSQTAALTLPAFRDMSTNVSTFINEIAQALRLGIVLARTQEQARAVRDKSYISRESMIRVAMAYETCLSPQQLDNHHLRMLEDARNRGRTTVESIERLKNDNLRLENDNRRLENENLQLKKELKESKDQAGVRELAERLEQAQAMVRDLPF</sequence>